<sequence length="39" mass="4250">MKIIAFSLHCVRKLTLRFNGAISINGGSRKDATNCGRSL</sequence>
<reference evidence="2" key="1">
    <citation type="submission" date="2011-08" db="EMBL/GenBank/DDBJ databases">
        <authorList>
            <person name="Rombauts S."/>
        </authorList>
    </citation>
    <scope>NUCLEOTIDE SEQUENCE</scope>
    <source>
        <strain evidence="2">London</strain>
    </source>
</reference>
<keyword evidence="2" id="KW-1185">Reference proteome</keyword>
<name>T1K040_TETUR</name>
<reference evidence="1" key="2">
    <citation type="submission" date="2015-06" db="UniProtKB">
        <authorList>
            <consortium name="EnsemblMetazoa"/>
        </authorList>
    </citation>
    <scope>IDENTIFICATION</scope>
</reference>
<dbReference type="EMBL" id="CAEY01001131">
    <property type="status" value="NOT_ANNOTATED_CDS"/>
    <property type="molecule type" value="Genomic_DNA"/>
</dbReference>
<evidence type="ECO:0000313" key="2">
    <source>
        <dbReference type="Proteomes" id="UP000015104"/>
    </source>
</evidence>
<dbReference type="Proteomes" id="UP000015104">
    <property type="component" value="Unassembled WGS sequence"/>
</dbReference>
<dbReference type="EnsemblMetazoa" id="tetur03g06340.1">
    <property type="protein sequence ID" value="tetur03g06340.1"/>
    <property type="gene ID" value="tetur03g06340"/>
</dbReference>
<organism evidence="1 2">
    <name type="scientific">Tetranychus urticae</name>
    <name type="common">Two-spotted spider mite</name>
    <dbReference type="NCBI Taxonomy" id="32264"/>
    <lineage>
        <taxon>Eukaryota</taxon>
        <taxon>Metazoa</taxon>
        <taxon>Ecdysozoa</taxon>
        <taxon>Arthropoda</taxon>
        <taxon>Chelicerata</taxon>
        <taxon>Arachnida</taxon>
        <taxon>Acari</taxon>
        <taxon>Acariformes</taxon>
        <taxon>Trombidiformes</taxon>
        <taxon>Prostigmata</taxon>
        <taxon>Eleutherengona</taxon>
        <taxon>Raphignathae</taxon>
        <taxon>Tetranychoidea</taxon>
        <taxon>Tetranychidae</taxon>
        <taxon>Tetranychus</taxon>
    </lineage>
</organism>
<evidence type="ECO:0000313" key="1">
    <source>
        <dbReference type="EnsemblMetazoa" id="tetur03g06340.1"/>
    </source>
</evidence>
<proteinExistence type="predicted"/>
<dbReference type="AlphaFoldDB" id="T1K040"/>
<dbReference type="HOGENOM" id="CLU_3320607_0_0_1"/>
<accession>T1K040</accession>
<protein>
    <submittedName>
        <fullName evidence="1">Uncharacterized protein</fullName>
    </submittedName>
</protein>